<feature type="compositionally biased region" description="Polar residues" evidence="1">
    <location>
        <begin position="226"/>
        <end position="245"/>
    </location>
</feature>
<dbReference type="Proteomes" id="UP000247409">
    <property type="component" value="Unassembled WGS sequence"/>
</dbReference>
<reference evidence="3 4" key="1">
    <citation type="journal article" date="2018" name="Mol. Biol. Evol.">
        <title>Analysis of the draft genome of the red seaweed Gracilariopsis chorda provides insights into genome size evolution in Rhodophyta.</title>
        <authorList>
            <person name="Lee J."/>
            <person name="Yang E.C."/>
            <person name="Graf L."/>
            <person name="Yang J.H."/>
            <person name="Qiu H."/>
            <person name="Zel Zion U."/>
            <person name="Chan C.X."/>
            <person name="Stephens T.G."/>
            <person name="Weber A.P.M."/>
            <person name="Boo G.H."/>
            <person name="Boo S.M."/>
            <person name="Kim K.M."/>
            <person name="Shin Y."/>
            <person name="Jung M."/>
            <person name="Lee S.J."/>
            <person name="Yim H.S."/>
            <person name="Lee J.H."/>
            <person name="Bhattacharya D."/>
            <person name="Yoon H.S."/>
        </authorList>
    </citation>
    <scope>NUCLEOTIDE SEQUENCE [LARGE SCALE GENOMIC DNA]</scope>
    <source>
        <strain evidence="3 4">SKKU-2015</strain>
        <tissue evidence="3">Whole body</tissue>
    </source>
</reference>
<keyword evidence="4" id="KW-1185">Reference proteome</keyword>
<accession>A0A2V3IU73</accession>
<gene>
    <name evidence="3" type="ORF">BWQ96_04566</name>
</gene>
<comment type="caution">
    <text evidence="3">The sequence shown here is derived from an EMBL/GenBank/DDBJ whole genome shotgun (WGS) entry which is preliminary data.</text>
</comment>
<dbReference type="EMBL" id="NBIV01000055">
    <property type="protein sequence ID" value="PXF45662.1"/>
    <property type="molecule type" value="Genomic_DNA"/>
</dbReference>
<organism evidence="3 4">
    <name type="scientific">Gracilariopsis chorda</name>
    <dbReference type="NCBI Taxonomy" id="448386"/>
    <lineage>
        <taxon>Eukaryota</taxon>
        <taxon>Rhodophyta</taxon>
        <taxon>Florideophyceae</taxon>
        <taxon>Rhodymeniophycidae</taxon>
        <taxon>Gracilariales</taxon>
        <taxon>Gracilariaceae</taxon>
        <taxon>Gracilariopsis</taxon>
    </lineage>
</organism>
<dbReference type="AlphaFoldDB" id="A0A2V3IU73"/>
<feature type="compositionally biased region" description="Basic and acidic residues" evidence="1">
    <location>
        <begin position="246"/>
        <end position="263"/>
    </location>
</feature>
<feature type="region of interest" description="Disordered" evidence="1">
    <location>
        <begin position="196"/>
        <end position="270"/>
    </location>
</feature>
<protein>
    <recommendedName>
        <fullName evidence="2">SCP domain-containing protein</fullName>
    </recommendedName>
</protein>
<evidence type="ECO:0000313" key="3">
    <source>
        <dbReference type="EMBL" id="PXF45662.1"/>
    </source>
</evidence>
<dbReference type="InterPro" id="IPR014044">
    <property type="entry name" value="CAP_dom"/>
</dbReference>
<dbReference type="InterPro" id="IPR035940">
    <property type="entry name" value="CAP_sf"/>
</dbReference>
<proteinExistence type="predicted"/>
<dbReference type="SUPFAM" id="SSF55797">
    <property type="entry name" value="PR-1-like"/>
    <property type="match status" value="1"/>
</dbReference>
<evidence type="ECO:0000313" key="4">
    <source>
        <dbReference type="Proteomes" id="UP000247409"/>
    </source>
</evidence>
<sequence length="510" mass="56865">MYTESRFAQFLRILVCSWVVGITFGTLQTSDICVLSLEGEHVCVKRNDIRVPLLDRSNEICSKEDEDCWCMKAVDYTNDIRRRHGKTKILQPGPKSQLQNAKRYALDLGRIGRLVHQDLTVASNEVKCSRMILGENIAYNYENGDFAFSCVQQWEASQGHLQNILKDNIDEVVVGFYKDANGRVYCVQTFSAIKGETSSETPKGSECGRVGDSSGGSALEDDTSKSEQQTNPVVSNEAMNNTNNQKNERGEKHEDQNVPKEENSSGYLKQTNSEVEQNIYEQHQYETDSTGSEETLKQETSFSEDVQVAENKNHVDPLSSGDGTESEFHIAAVEENENTDIREGIDAPNTSNDMSTIHLEGSISNDDILDATVQNEEDKNDGAEIAATEGFEHTLPENHSTLKPPDKDMEAKQNGARSKKKAFFDENKGEESIGHGACRCLEVGKRCWHSLGKLTAHTCTPSLPTKKQPSSCKLKCCSYCLAKPKSRRCTNKVVKRLCKKMSRIIDASMQ</sequence>
<dbReference type="OrthoDB" id="10554706at2759"/>
<name>A0A2V3IU73_9FLOR</name>
<evidence type="ECO:0000259" key="2">
    <source>
        <dbReference type="Pfam" id="PF00188"/>
    </source>
</evidence>
<dbReference type="Pfam" id="PF00188">
    <property type="entry name" value="CAP"/>
    <property type="match status" value="1"/>
</dbReference>
<feature type="region of interest" description="Disordered" evidence="1">
    <location>
        <begin position="284"/>
        <end position="328"/>
    </location>
</feature>
<feature type="compositionally biased region" description="Polar residues" evidence="1">
    <location>
        <begin position="284"/>
        <end position="304"/>
    </location>
</feature>
<dbReference type="CDD" id="cd05379">
    <property type="entry name" value="CAP_bacterial"/>
    <property type="match status" value="1"/>
</dbReference>
<evidence type="ECO:0000256" key="1">
    <source>
        <dbReference type="SAM" id="MobiDB-lite"/>
    </source>
</evidence>
<dbReference type="Gene3D" id="3.40.33.10">
    <property type="entry name" value="CAP"/>
    <property type="match status" value="1"/>
</dbReference>
<feature type="domain" description="SCP" evidence="2">
    <location>
        <begin position="75"/>
        <end position="190"/>
    </location>
</feature>